<protein>
    <recommendedName>
        <fullName evidence="3">DUF4177 domain-containing protein</fullName>
    </recommendedName>
</protein>
<dbReference type="Proteomes" id="UP001519288">
    <property type="component" value="Unassembled WGS sequence"/>
</dbReference>
<proteinExistence type="predicted"/>
<sequence length="64" mass="7223">MPKYEYDYVCIVAGGFSGKLREDYRPVITQYAAEGWKLHSIVPMPLISGGQASTVDLIFERIIE</sequence>
<evidence type="ECO:0000313" key="1">
    <source>
        <dbReference type="EMBL" id="MBP2001446.1"/>
    </source>
</evidence>
<accession>A0ABS4JKD5</accession>
<dbReference type="Pfam" id="PF13783">
    <property type="entry name" value="DUF4177"/>
    <property type="match status" value="1"/>
</dbReference>
<dbReference type="InterPro" id="IPR025234">
    <property type="entry name" value="YjzH-like"/>
</dbReference>
<comment type="caution">
    <text evidence="1">The sequence shown here is derived from an EMBL/GenBank/DDBJ whole genome shotgun (WGS) entry which is preliminary data.</text>
</comment>
<evidence type="ECO:0000313" key="2">
    <source>
        <dbReference type="Proteomes" id="UP001519288"/>
    </source>
</evidence>
<evidence type="ECO:0008006" key="3">
    <source>
        <dbReference type="Google" id="ProtNLM"/>
    </source>
</evidence>
<gene>
    <name evidence="1" type="ORF">J2Z69_002491</name>
</gene>
<organism evidence="1 2">
    <name type="scientific">Paenibacillus shirakamiensis</name>
    <dbReference type="NCBI Taxonomy" id="1265935"/>
    <lineage>
        <taxon>Bacteria</taxon>
        <taxon>Bacillati</taxon>
        <taxon>Bacillota</taxon>
        <taxon>Bacilli</taxon>
        <taxon>Bacillales</taxon>
        <taxon>Paenibacillaceae</taxon>
        <taxon>Paenibacillus</taxon>
    </lineage>
</organism>
<name>A0ABS4JKD5_9BACL</name>
<dbReference type="RefSeq" id="WP_209862839.1">
    <property type="nucleotide sequence ID" value="NZ_JAGGLD010000004.1"/>
</dbReference>
<keyword evidence="2" id="KW-1185">Reference proteome</keyword>
<reference evidence="1 2" key="1">
    <citation type="submission" date="2021-03" db="EMBL/GenBank/DDBJ databases">
        <title>Genomic Encyclopedia of Type Strains, Phase IV (KMG-IV): sequencing the most valuable type-strain genomes for metagenomic binning, comparative biology and taxonomic classification.</title>
        <authorList>
            <person name="Goeker M."/>
        </authorList>
    </citation>
    <scope>NUCLEOTIDE SEQUENCE [LARGE SCALE GENOMIC DNA]</scope>
    <source>
        <strain evidence="1 2">DSM 26806</strain>
    </source>
</reference>
<dbReference type="EMBL" id="JAGGLD010000004">
    <property type="protein sequence ID" value="MBP2001446.1"/>
    <property type="molecule type" value="Genomic_DNA"/>
</dbReference>